<dbReference type="InterPro" id="IPR037143">
    <property type="entry name" value="4-PPantetheinyl_Trfase_dom_sf"/>
</dbReference>
<evidence type="ECO:0000256" key="1">
    <source>
        <dbReference type="ARBA" id="ARBA00022516"/>
    </source>
</evidence>
<dbReference type="OrthoDB" id="517356at2"/>
<dbReference type="GO" id="GO:0008897">
    <property type="term" value="F:holo-[acyl-carrier-protein] synthase activity"/>
    <property type="evidence" value="ECO:0007669"/>
    <property type="project" value="UniProtKB-UniRule"/>
</dbReference>
<keyword evidence="3 8" id="KW-0479">Metal-binding</keyword>
<dbReference type="GO" id="GO:0005737">
    <property type="term" value="C:cytoplasm"/>
    <property type="evidence" value="ECO:0007669"/>
    <property type="project" value="UniProtKB-SubCell"/>
</dbReference>
<keyword evidence="11" id="KW-1185">Reference proteome</keyword>
<protein>
    <recommendedName>
        <fullName evidence="8">Holo-[acyl-carrier-protein] synthase</fullName>
        <shortName evidence="8">Holo-ACP synthase</shortName>
        <ecNumber evidence="8">2.7.8.7</ecNumber>
    </recommendedName>
    <alternativeName>
        <fullName evidence="8">4'-phosphopantetheinyl transferase AcpS</fullName>
    </alternativeName>
</protein>
<dbReference type="NCBIfam" id="NF000832">
    <property type="entry name" value="PRK00070.3-2"/>
    <property type="match status" value="1"/>
</dbReference>
<keyword evidence="7 8" id="KW-0275">Fatty acid biosynthesis</keyword>
<evidence type="ECO:0000313" key="10">
    <source>
        <dbReference type="EMBL" id="RIJ52604.1"/>
    </source>
</evidence>
<dbReference type="HAMAP" id="MF_00101">
    <property type="entry name" value="AcpS"/>
    <property type="match status" value="1"/>
</dbReference>
<accession>A0A399TC81</accession>
<comment type="function">
    <text evidence="8">Transfers the 4'-phosphopantetheine moiety from coenzyme A to a Ser of acyl-carrier-protein.</text>
</comment>
<dbReference type="EMBL" id="QWGT01000035">
    <property type="protein sequence ID" value="RIJ52604.1"/>
    <property type="molecule type" value="Genomic_DNA"/>
</dbReference>
<evidence type="ECO:0000256" key="2">
    <source>
        <dbReference type="ARBA" id="ARBA00022679"/>
    </source>
</evidence>
<feature type="domain" description="4'-phosphopantetheinyl transferase" evidence="9">
    <location>
        <begin position="4"/>
        <end position="90"/>
    </location>
</feature>
<reference evidence="10 11" key="1">
    <citation type="submission" date="2018-08" db="EMBL/GenBank/DDBJ databases">
        <title>Genome Sequence of Clavibacter michiganensis Subspecies type strains, and the Atypical Peach-Colored Strains Isolated from Tomato.</title>
        <authorList>
            <person name="Osdaghi E."/>
            <person name="Portier P."/>
            <person name="Briand M."/>
            <person name="Jacques M.-A."/>
        </authorList>
    </citation>
    <scope>NUCLEOTIDE SEQUENCE [LARGE SCALE GENOMIC DNA]</scope>
    <source>
        <strain evidence="10 11">CFBP 8615</strain>
    </source>
</reference>
<dbReference type="SUPFAM" id="SSF56214">
    <property type="entry name" value="4'-phosphopantetheinyl transferase"/>
    <property type="match status" value="1"/>
</dbReference>
<dbReference type="AlphaFoldDB" id="A0A399TC81"/>
<evidence type="ECO:0000256" key="3">
    <source>
        <dbReference type="ARBA" id="ARBA00022723"/>
    </source>
</evidence>
<keyword evidence="8" id="KW-0963">Cytoplasm</keyword>
<evidence type="ECO:0000256" key="4">
    <source>
        <dbReference type="ARBA" id="ARBA00022832"/>
    </source>
</evidence>
<evidence type="ECO:0000259" key="9">
    <source>
        <dbReference type="Pfam" id="PF01648"/>
    </source>
</evidence>
<dbReference type="Pfam" id="PF01648">
    <property type="entry name" value="ACPS"/>
    <property type="match status" value="1"/>
</dbReference>
<dbReference type="RefSeq" id="WP_119382290.1">
    <property type="nucleotide sequence ID" value="NZ_QWGT01000035.1"/>
</dbReference>
<evidence type="ECO:0000313" key="11">
    <source>
        <dbReference type="Proteomes" id="UP000266484"/>
    </source>
</evidence>
<keyword evidence="4 8" id="KW-0276">Fatty acid metabolism</keyword>
<dbReference type="InterPro" id="IPR004568">
    <property type="entry name" value="Ppantetheine-prot_Trfase_dom"/>
</dbReference>
<dbReference type="Gene3D" id="3.90.470.20">
    <property type="entry name" value="4'-phosphopantetheinyl transferase domain"/>
    <property type="match status" value="1"/>
</dbReference>
<comment type="catalytic activity">
    <reaction evidence="8">
        <text>apo-[ACP] + CoA = holo-[ACP] + adenosine 3',5'-bisphosphate + H(+)</text>
        <dbReference type="Rhea" id="RHEA:12068"/>
        <dbReference type="Rhea" id="RHEA-COMP:9685"/>
        <dbReference type="Rhea" id="RHEA-COMP:9690"/>
        <dbReference type="ChEBI" id="CHEBI:15378"/>
        <dbReference type="ChEBI" id="CHEBI:29999"/>
        <dbReference type="ChEBI" id="CHEBI:57287"/>
        <dbReference type="ChEBI" id="CHEBI:58343"/>
        <dbReference type="ChEBI" id="CHEBI:64479"/>
        <dbReference type="EC" id="2.7.8.7"/>
    </reaction>
</comment>
<comment type="caution">
    <text evidence="10">The sequence shown here is derived from an EMBL/GenBank/DDBJ whole genome shotgun (WGS) entry which is preliminary data.</text>
</comment>
<dbReference type="GO" id="GO:0000287">
    <property type="term" value="F:magnesium ion binding"/>
    <property type="evidence" value="ECO:0007669"/>
    <property type="project" value="UniProtKB-UniRule"/>
</dbReference>
<evidence type="ECO:0000256" key="7">
    <source>
        <dbReference type="ARBA" id="ARBA00023160"/>
    </source>
</evidence>
<dbReference type="EC" id="2.7.8.7" evidence="8"/>
<dbReference type="Proteomes" id="UP000266484">
    <property type="component" value="Unassembled WGS sequence"/>
</dbReference>
<sequence>MIRGIGVDVVDVARFARSAERTPGLVPRLFAPAERSLPPRSLAARFAAKEALIKALGGPGGISWQDMEVVRDDHGDPSFRVGGAVARVAAARGVTRIHLSMSHDAGLATAFVVTEGEEGA</sequence>
<evidence type="ECO:0000256" key="5">
    <source>
        <dbReference type="ARBA" id="ARBA00022842"/>
    </source>
</evidence>
<proteinExistence type="inferred from homology"/>
<keyword evidence="5 8" id="KW-0460">Magnesium</keyword>
<comment type="cofactor">
    <cofactor evidence="8">
        <name>Mg(2+)</name>
        <dbReference type="ChEBI" id="CHEBI:18420"/>
    </cofactor>
</comment>
<feature type="binding site" evidence="8">
    <location>
        <position position="8"/>
    </location>
    <ligand>
        <name>Mg(2+)</name>
        <dbReference type="ChEBI" id="CHEBI:18420"/>
    </ligand>
</feature>
<dbReference type="InterPro" id="IPR008278">
    <property type="entry name" value="4-PPantetheinyl_Trfase_dom"/>
</dbReference>
<keyword evidence="1 8" id="KW-0444">Lipid biosynthesis</keyword>
<evidence type="ECO:0000256" key="6">
    <source>
        <dbReference type="ARBA" id="ARBA00023098"/>
    </source>
</evidence>
<dbReference type="GO" id="GO:0006633">
    <property type="term" value="P:fatty acid biosynthetic process"/>
    <property type="evidence" value="ECO:0007669"/>
    <property type="project" value="UniProtKB-UniRule"/>
</dbReference>
<dbReference type="InterPro" id="IPR002582">
    <property type="entry name" value="ACPS"/>
</dbReference>
<comment type="similarity">
    <text evidence="8">Belongs to the P-Pant transferase superfamily. AcpS family.</text>
</comment>
<feature type="binding site" evidence="8">
    <location>
        <position position="50"/>
    </location>
    <ligand>
        <name>Mg(2+)</name>
        <dbReference type="ChEBI" id="CHEBI:18420"/>
    </ligand>
</feature>
<organism evidence="10 11">
    <name type="scientific">Clavibacter lycopersici</name>
    <dbReference type="NCBI Taxonomy" id="2301718"/>
    <lineage>
        <taxon>Bacteria</taxon>
        <taxon>Bacillati</taxon>
        <taxon>Actinomycetota</taxon>
        <taxon>Actinomycetes</taxon>
        <taxon>Micrococcales</taxon>
        <taxon>Microbacteriaceae</taxon>
        <taxon>Clavibacter</taxon>
    </lineage>
</organism>
<evidence type="ECO:0000256" key="8">
    <source>
        <dbReference type="HAMAP-Rule" id="MF_00101"/>
    </source>
</evidence>
<gene>
    <name evidence="8" type="primary">acpS</name>
    <name evidence="10" type="ORF">DZG00_04205</name>
</gene>
<name>A0A399TC81_9MICO</name>
<comment type="subcellular location">
    <subcellularLocation>
        <location evidence="8">Cytoplasm</location>
    </subcellularLocation>
</comment>
<dbReference type="NCBIfam" id="TIGR00556">
    <property type="entry name" value="pantethn_trn"/>
    <property type="match status" value="1"/>
</dbReference>
<keyword evidence="6 8" id="KW-0443">Lipid metabolism</keyword>
<keyword evidence="2 8" id="KW-0808">Transferase</keyword>